<gene>
    <name evidence="1" type="ORF">MNBD_GAMMA11-1872</name>
</gene>
<reference evidence="1" key="1">
    <citation type="submission" date="2018-06" db="EMBL/GenBank/DDBJ databases">
        <authorList>
            <person name="Zhirakovskaya E."/>
        </authorList>
    </citation>
    <scope>NUCLEOTIDE SEQUENCE</scope>
</reference>
<accession>A0A3B0XD79</accession>
<evidence type="ECO:0000313" key="1">
    <source>
        <dbReference type="EMBL" id="VAW65671.1"/>
    </source>
</evidence>
<organism evidence="1">
    <name type="scientific">hydrothermal vent metagenome</name>
    <dbReference type="NCBI Taxonomy" id="652676"/>
    <lineage>
        <taxon>unclassified sequences</taxon>
        <taxon>metagenomes</taxon>
        <taxon>ecological metagenomes</taxon>
    </lineage>
</organism>
<sequence>MARSTWSDALGSHKRLRVLREAMQALIKNNIAHLPDRYEKLSALNNRPVYALDVTYQTESTHFYPIHPSP</sequence>
<dbReference type="EMBL" id="UOFG01000256">
    <property type="protein sequence ID" value="VAW65671.1"/>
    <property type="molecule type" value="Genomic_DNA"/>
</dbReference>
<protein>
    <submittedName>
        <fullName evidence="1">Uncharacterized protein</fullName>
    </submittedName>
</protein>
<proteinExistence type="predicted"/>
<dbReference type="AlphaFoldDB" id="A0A3B0XD79"/>
<name>A0A3B0XD79_9ZZZZ</name>